<proteinExistence type="predicted"/>
<dbReference type="AlphaFoldDB" id="A0A6J7CZ88"/>
<accession>A0A6J7CZ88</accession>
<reference evidence="3" key="1">
    <citation type="submission" date="2020-05" db="EMBL/GenBank/DDBJ databases">
        <authorList>
            <person name="Chiriac C."/>
            <person name="Salcher M."/>
            <person name="Ghai R."/>
            <person name="Kavagutti S V."/>
        </authorList>
    </citation>
    <scope>NUCLEOTIDE SEQUENCE</scope>
</reference>
<evidence type="ECO:0000259" key="1">
    <source>
        <dbReference type="Pfam" id="PF07171"/>
    </source>
</evidence>
<evidence type="ECO:0000313" key="3">
    <source>
        <dbReference type="EMBL" id="CAB4864122.1"/>
    </source>
</evidence>
<dbReference type="EMBL" id="CAFBLP010000007">
    <property type="protein sequence ID" value="CAB4864122.1"/>
    <property type="molecule type" value="Genomic_DNA"/>
</dbReference>
<protein>
    <submittedName>
        <fullName evidence="3">Unannotated protein</fullName>
    </submittedName>
</protein>
<dbReference type="Pfam" id="PF07364">
    <property type="entry name" value="DUF1485"/>
    <property type="match status" value="1"/>
</dbReference>
<name>A0A6J7CZ88_9ZZZZ</name>
<sequence>MTPTGRRVRVGVTGYAHEVNALADPITLGHGLEASQLEGGLAASWEAGALLTRLHELGDVEIVELPMWEFGASGPLDGDDFRTVVAQVVAAIRVAGSLDGVVVLGHGAGSSTDDRDTDGTFLNAVRSVIGAEVPLVVVLDFHANMSAAMADACDVIVGYRTNPHVDIQDRLVEAAEHMHRMLDGERTCIAWCSLPMLLPQIAQLTAPDEPLGQVVHRGQVLAVGPIRNVSVFGGFSLGDTEHCGTSVVVTALRGDEPAAARVVGELCTQLWTLRGRYRMHATPLVSAVVEAGRASRGERTPVIMADVADNPGGGAPGNSTFVLDALLSAGVDGVVMGLHCDPDVVTEAFEAGIDGTIDIEFNHGSTRPLARPLRCRARVTALVQTVLVPTRGVYAGSTRHPGRSCALDLGGIAIGVSSHPVQCADDDTLRHVGLHPETARVVVVKSRGHFRAGFDHLFSPDQIIEVSAPGVATVELDTIAWQHLPRPAWPLDPIEQWEPTVIVHRGGTR</sequence>
<feature type="domain" description="Microcystin LR degradation protein MlrC C-terminal" evidence="1">
    <location>
        <begin position="304"/>
        <end position="483"/>
    </location>
</feature>
<dbReference type="Pfam" id="PF07171">
    <property type="entry name" value="MlrC_C"/>
    <property type="match status" value="1"/>
</dbReference>
<evidence type="ECO:0000259" key="2">
    <source>
        <dbReference type="Pfam" id="PF07364"/>
    </source>
</evidence>
<feature type="domain" description="Microcystin LR degradation protein MlrC N-terminal" evidence="2">
    <location>
        <begin position="9"/>
        <end position="291"/>
    </location>
</feature>
<organism evidence="3">
    <name type="scientific">freshwater metagenome</name>
    <dbReference type="NCBI Taxonomy" id="449393"/>
    <lineage>
        <taxon>unclassified sequences</taxon>
        <taxon>metagenomes</taxon>
        <taxon>ecological metagenomes</taxon>
    </lineage>
</organism>
<dbReference type="InterPro" id="IPR010799">
    <property type="entry name" value="MlrC_C"/>
</dbReference>
<gene>
    <name evidence="3" type="ORF">UFOPK3376_00435</name>
</gene>
<dbReference type="InterPro" id="IPR015995">
    <property type="entry name" value="MlrC_N"/>
</dbReference>